<protein>
    <submittedName>
        <fullName evidence="1">Uncharacterized protein</fullName>
    </submittedName>
</protein>
<gene>
    <name evidence="1" type="ORF">A3C59_03815</name>
</gene>
<sequence>MRPIDQEPFYSKVMTATYIDENSLLGIVPRVVNSDALKNNQVSRLRDKVVHSIRNRHPINTSIYPPYGDDLINNWIVTFALVKLCQEEDLDPRGIRLKSYYYWEHPKKGLDLTREVTQSPAVSAYLYPYHYQATGLYLYGNALGIKITPSDIDRNPLPVRTDHTPMDNFDWSNLEPLEVEPDPSIIVISQSGSKEEKRLNDAQVIDVAKKVVTVKPDANIVVVSDKQIRAREKDPKGERFKAEGLEVVASRDINEIMRRFAIAGQIITTDTFWAWLAAGTKVLNPQRDVKIHPEDMLVLYTVASPFRYAIFGASLVESDALQLFDPSDNKAGVVGSIAVKTYHSFFNSSLGFDRTTSGIHSQDISKLKEAIEGFVTR</sequence>
<organism evidence="1 2">
    <name type="scientific">Candidatus Daviesbacteria bacterium RIFCSPHIGHO2_02_FULL_36_13</name>
    <dbReference type="NCBI Taxonomy" id="1797768"/>
    <lineage>
        <taxon>Bacteria</taxon>
        <taxon>Candidatus Daviesiibacteriota</taxon>
    </lineage>
</organism>
<evidence type="ECO:0000313" key="1">
    <source>
        <dbReference type="EMBL" id="OGE32396.1"/>
    </source>
</evidence>
<dbReference type="AlphaFoldDB" id="A0A1F5JUQ5"/>
<name>A0A1F5JUQ5_9BACT</name>
<comment type="caution">
    <text evidence="1">The sequence shown here is derived from an EMBL/GenBank/DDBJ whole genome shotgun (WGS) entry which is preliminary data.</text>
</comment>
<dbReference type="Proteomes" id="UP000176902">
    <property type="component" value="Unassembled WGS sequence"/>
</dbReference>
<proteinExistence type="predicted"/>
<accession>A0A1F5JUQ5</accession>
<dbReference type="STRING" id="1797768.A3C59_03815"/>
<reference evidence="1 2" key="1">
    <citation type="journal article" date="2016" name="Nat. Commun.">
        <title>Thousands of microbial genomes shed light on interconnected biogeochemical processes in an aquifer system.</title>
        <authorList>
            <person name="Anantharaman K."/>
            <person name="Brown C.T."/>
            <person name="Hug L.A."/>
            <person name="Sharon I."/>
            <person name="Castelle C.J."/>
            <person name="Probst A.J."/>
            <person name="Thomas B.C."/>
            <person name="Singh A."/>
            <person name="Wilkins M.J."/>
            <person name="Karaoz U."/>
            <person name="Brodie E.L."/>
            <person name="Williams K.H."/>
            <person name="Hubbard S.S."/>
            <person name="Banfield J.F."/>
        </authorList>
    </citation>
    <scope>NUCLEOTIDE SEQUENCE [LARGE SCALE GENOMIC DNA]</scope>
</reference>
<evidence type="ECO:0000313" key="2">
    <source>
        <dbReference type="Proteomes" id="UP000176902"/>
    </source>
</evidence>
<dbReference type="EMBL" id="MFCV01000026">
    <property type="protein sequence ID" value="OGE32396.1"/>
    <property type="molecule type" value="Genomic_DNA"/>
</dbReference>